<gene>
    <name evidence="2" type="ORF">R0137_00530</name>
</gene>
<keyword evidence="3" id="KW-1185">Reference proteome</keyword>
<sequence length="142" mass="15547">MPLNDDAQIAGVLRSVKTIALLGASPKPERPSNEVMRFLLEKGYSVYPVNPGLAGSELMGQQVYGSLEDVPVVIDMVDVFRNASFLPQIVEDVIACHAKVLWTQLDVVDQEAALRAEAQGVLVVMDRCPAIEWPRLKSLGFL</sequence>
<dbReference type="SUPFAM" id="SSF51735">
    <property type="entry name" value="NAD(P)-binding Rossmann-fold domains"/>
    <property type="match status" value="1"/>
</dbReference>
<dbReference type="RefSeq" id="WP_407327762.1">
    <property type="nucleotide sequence ID" value="NZ_CP136865.1"/>
</dbReference>
<organism evidence="2 3">
    <name type="scientific">Congregibacter brevis</name>
    <dbReference type="NCBI Taxonomy" id="3081201"/>
    <lineage>
        <taxon>Bacteria</taxon>
        <taxon>Pseudomonadati</taxon>
        <taxon>Pseudomonadota</taxon>
        <taxon>Gammaproteobacteria</taxon>
        <taxon>Cellvibrionales</taxon>
        <taxon>Halieaceae</taxon>
        <taxon>Congregibacter</taxon>
    </lineage>
</organism>
<evidence type="ECO:0000259" key="1">
    <source>
        <dbReference type="SMART" id="SM00881"/>
    </source>
</evidence>
<proteinExistence type="predicted"/>
<name>A0ABZ0IC18_9GAMM</name>
<evidence type="ECO:0000313" key="3">
    <source>
        <dbReference type="Proteomes" id="UP001626549"/>
    </source>
</evidence>
<dbReference type="PANTHER" id="PTHR33303">
    <property type="entry name" value="CYTOPLASMIC PROTEIN-RELATED"/>
    <property type="match status" value="1"/>
</dbReference>
<dbReference type="SMART" id="SM00881">
    <property type="entry name" value="CoA_binding"/>
    <property type="match status" value="1"/>
</dbReference>
<dbReference type="EMBL" id="CP136865">
    <property type="protein sequence ID" value="WOJ97074.1"/>
    <property type="molecule type" value="Genomic_DNA"/>
</dbReference>
<reference evidence="2 3" key="1">
    <citation type="submission" date="2023-10" db="EMBL/GenBank/DDBJ databases">
        <title>Two novel species belonging to the OM43/NOR5 clade.</title>
        <authorList>
            <person name="Park M."/>
        </authorList>
    </citation>
    <scope>NUCLEOTIDE SEQUENCE [LARGE SCALE GENOMIC DNA]</scope>
    <source>
        <strain evidence="2 3">IMCC45268</strain>
    </source>
</reference>
<dbReference type="PANTHER" id="PTHR33303:SF2">
    <property type="entry name" value="COA-BINDING DOMAIN-CONTAINING PROTEIN"/>
    <property type="match status" value="1"/>
</dbReference>
<evidence type="ECO:0000313" key="2">
    <source>
        <dbReference type="EMBL" id="WOJ97074.1"/>
    </source>
</evidence>
<dbReference type="Proteomes" id="UP001626549">
    <property type="component" value="Chromosome"/>
</dbReference>
<feature type="domain" description="CoA-binding" evidence="1">
    <location>
        <begin position="13"/>
        <end position="107"/>
    </location>
</feature>
<dbReference type="InterPro" id="IPR036291">
    <property type="entry name" value="NAD(P)-bd_dom_sf"/>
</dbReference>
<protein>
    <submittedName>
        <fullName evidence="2">CoA-binding protein</fullName>
    </submittedName>
</protein>
<dbReference type="Pfam" id="PF13380">
    <property type="entry name" value="CoA_binding_2"/>
    <property type="match status" value="1"/>
</dbReference>
<dbReference type="Gene3D" id="3.40.50.720">
    <property type="entry name" value="NAD(P)-binding Rossmann-like Domain"/>
    <property type="match status" value="1"/>
</dbReference>
<accession>A0ABZ0IC18</accession>
<dbReference type="InterPro" id="IPR003781">
    <property type="entry name" value="CoA-bd"/>
</dbReference>